<reference evidence="1 2" key="1">
    <citation type="submission" date="2015-06" db="EMBL/GenBank/DDBJ databases">
        <title>Draft genome of the moderately acidophilic sulfate reducer Candidatus Desulfosporosinus acididurans strain M1.</title>
        <authorList>
            <person name="Poehlein A."/>
            <person name="Petzsch P."/>
            <person name="Johnson B.D."/>
            <person name="Schloemann M."/>
            <person name="Daniel R."/>
            <person name="Muehling M."/>
        </authorList>
    </citation>
    <scope>NUCLEOTIDE SEQUENCE [LARGE SCALE GENOMIC DNA]</scope>
    <source>
        <strain evidence="1 2">M1</strain>
    </source>
</reference>
<name>A0A0J1FLX1_9FIRM</name>
<organism evidence="1 2">
    <name type="scientific">Desulfosporosinus acididurans</name>
    <dbReference type="NCBI Taxonomy" id="476652"/>
    <lineage>
        <taxon>Bacteria</taxon>
        <taxon>Bacillati</taxon>
        <taxon>Bacillota</taxon>
        <taxon>Clostridia</taxon>
        <taxon>Eubacteriales</taxon>
        <taxon>Desulfitobacteriaceae</taxon>
        <taxon>Desulfosporosinus</taxon>
    </lineage>
</organism>
<protein>
    <recommendedName>
        <fullName evidence="3">Transposase InsH N-terminal domain-containing protein</fullName>
    </recommendedName>
</protein>
<proteinExistence type="predicted"/>
<accession>A0A0J1FLX1</accession>
<evidence type="ECO:0008006" key="3">
    <source>
        <dbReference type="Google" id="ProtNLM"/>
    </source>
</evidence>
<comment type="caution">
    <text evidence="1">The sequence shown here is derived from an EMBL/GenBank/DDBJ whole genome shotgun (WGS) entry which is preliminary data.</text>
</comment>
<dbReference type="PATRIC" id="fig|476652.3.peg.4323"/>
<evidence type="ECO:0000313" key="2">
    <source>
        <dbReference type="Proteomes" id="UP000036356"/>
    </source>
</evidence>
<gene>
    <name evidence="1" type="ORF">DEAC_c40780</name>
</gene>
<dbReference type="EMBL" id="LDZY01000019">
    <property type="protein sequence ID" value="KLU63948.1"/>
    <property type="molecule type" value="Genomic_DNA"/>
</dbReference>
<dbReference type="Proteomes" id="UP000036356">
    <property type="component" value="Unassembled WGS sequence"/>
</dbReference>
<dbReference type="AlphaFoldDB" id="A0A0J1FLX1"/>
<keyword evidence="2" id="KW-1185">Reference proteome</keyword>
<sequence length="81" mass="9558">MFSIRQERLFSLEEILEMSPKKSYPLIFDTLDITSLLRVVSKRAILGAPTRLNYSAMIYSLFIRVIERIPTIKDLRKRLKN</sequence>
<evidence type="ECO:0000313" key="1">
    <source>
        <dbReference type="EMBL" id="KLU63948.1"/>
    </source>
</evidence>